<feature type="binding site" evidence="8">
    <location>
        <position position="134"/>
    </location>
    <ligand>
        <name>substrate</name>
    </ligand>
</feature>
<dbReference type="Proteomes" id="UP000183002">
    <property type="component" value="Unassembled WGS sequence"/>
</dbReference>
<organism evidence="10 11">
    <name type="scientific">Pseudorhodobacter antarcticus</name>
    <dbReference type="NCBI Taxonomy" id="1077947"/>
    <lineage>
        <taxon>Bacteria</taxon>
        <taxon>Pseudomonadati</taxon>
        <taxon>Pseudomonadota</taxon>
        <taxon>Alphaproteobacteria</taxon>
        <taxon>Rhodobacterales</taxon>
        <taxon>Paracoccaceae</taxon>
        <taxon>Pseudorhodobacter</taxon>
    </lineage>
</organism>
<evidence type="ECO:0000313" key="11">
    <source>
        <dbReference type="Proteomes" id="UP000183002"/>
    </source>
</evidence>
<feature type="binding site" description="in other chain" evidence="8">
    <location>
        <begin position="109"/>
        <end position="110"/>
    </location>
    <ligand>
        <name>pyridoxal 5'-phosphate</name>
        <dbReference type="ChEBI" id="CHEBI:597326"/>
        <note>ligand shared between dimeric partners</note>
    </ligand>
</feature>
<gene>
    <name evidence="8" type="primary">kbl</name>
    <name evidence="10" type="ORF">SAMN05216227_100718</name>
</gene>
<evidence type="ECO:0000256" key="4">
    <source>
        <dbReference type="ARBA" id="ARBA00022898"/>
    </source>
</evidence>
<accession>A0A1H8DKI9</accession>
<feature type="binding site" evidence="8">
    <location>
        <position position="364"/>
    </location>
    <ligand>
        <name>substrate</name>
    </ligand>
</feature>
<feature type="binding site" evidence="8">
    <location>
        <begin position="270"/>
        <end position="271"/>
    </location>
    <ligand>
        <name>pyridoxal 5'-phosphate</name>
        <dbReference type="ChEBI" id="CHEBI:597326"/>
        <note>ligand shared between dimeric partners</note>
    </ligand>
</feature>
<dbReference type="SUPFAM" id="SSF53383">
    <property type="entry name" value="PLP-dependent transferases"/>
    <property type="match status" value="1"/>
</dbReference>
<sequence length="393" mass="41730">MSEFLTHIKTELAAIDADGMTKRERMISGPQGTHVSMAGARMLNLCANNYLGLANHPNLTAAAHRALDTDGYGMASVRFICGTQDLHRKLETRLAAYLGQDDSILFAACFDANGGLFEPLLGTEDAVISDSLNHASIIDGIRLCKARRFRYANSDMTDLEAQLQAARAGGARFIMIATDGVFSMDGFLAKLPEIRALADAYGALLMVDDCHATGFMGPQGRGTPAHFGIKADVITGTLGKALGGALGGYIAGPQAVVDLLRQRARPYLFSNALPPMIVAAGLAALDLVESADDLRAQLFANAAYWRAGLTDTGFDVLPGEHPIIPVMLGEAKVAQAMAQDLGKRGVHVAGFFFPVVPKGRARIRTQINAALTRDDLDFGLDAFRAAGRAVGVI</sequence>
<keyword evidence="3 8" id="KW-0808">Transferase</keyword>
<dbReference type="NCBIfam" id="NF005394">
    <property type="entry name" value="PRK06939.1"/>
    <property type="match status" value="1"/>
</dbReference>
<comment type="function">
    <text evidence="8">Catalyzes the cleavage of 2-amino-3-ketobutyrate to glycine and acetyl-CoA.</text>
</comment>
<keyword evidence="11" id="KW-1185">Reference proteome</keyword>
<dbReference type="InterPro" id="IPR004839">
    <property type="entry name" value="Aminotransferase_I/II_large"/>
</dbReference>
<dbReference type="GO" id="GO:0006783">
    <property type="term" value="P:heme biosynthetic process"/>
    <property type="evidence" value="ECO:0007669"/>
    <property type="project" value="UniProtKB-KW"/>
</dbReference>
<keyword evidence="6 8" id="KW-0012">Acyltransferase</keyword>
<dbReference type="GO" id="GO:0030170">
    <property type="term" value="F:pyridoxal phosphate binding"/>
    <property type="evidence" value="ECO:0007669"/>
    <property type="project" value="UniProtKB-UniRule"/>
</dbReference>
<keyword evidence="5" id="KW-0350">Heme biosynthesis</keyword>
<dbReference type="HAMAP" id="MF_00985">
    <property type="entry name" value="2am3keto_CoA_ligase"/>
    <property type="match status" value="1"/>
</dbReference>
<dbReference type="Pfam" id="PF00155">
    <property type="entry name" value="Aminotran_1_2"/>
    <property type="match status" value="1"/>
</dbReference>
<comment type="catalytic activity">
    <reaction evidence="7">
        <text>succinyl-CoA + glycine + H(+) = 5-aminolevulinate + CO2 + CoA</text>
        <dbReference type="Rhea" id="RHEA:12921"/>
        <dbReference type="ChEBI" id="CHEBI:15378"/>
        <dbReference type="ChEBI" id="CHEBI:16526"/>
        <dbReference type="ChEBI" id="CHEBI:57287"/>
        <dbReference type="ChEBI" id="CHEBI:57292"/>
        <dbReference type="ChEBI" id="CHEBI:57305"/>
        <dbReference type="ChEBI" id="CHEBI:356416"/>
        <dbReference type="EC" id="2.3.1.37"/>
    </reaction>
</comment>
<dbReference type="Gene3D" id="3.40.640.10">
    <property type="entry name" value="Type I PLP-dependent aspartate aminotransferase-like (Major domain)"/>
    <property type="match status" value="1"/>
</dbReference>
<dbReference type="InterPro" id="IPR015422">
    <property type="entry name" value="PyrdxlP-dep_Trfase_small"/>
</dbReference>
<dbReference type="PANTHER" id="PTHR13693">
    <property type="entry name" value="CLASS II AMINOTRANSFERASE/8-AMINO-7-OXONONANOATE SYNTHASE"/>
    <property type="match status" value="1"/>
</dbReference>
<evidence type="ECO:0000256" key="3">
    <source>
        <dbReference type="ARBA" id="ARBA00022679"/>
    </source>
</evidence>
<evidence type="ECO:0000256" key="1">
    <source>
        <dbReference type="ARBA" id="ARBA00005029"/>
    </source>
</evidence>
<reference evidence="10 11" key="1">
    <citation type="submission" date="2016-10" db="EMBL/GenBank/DDBJ databases">
        <authorList>
            <person name="de Groot N.N."/>
        </authorList>
    </citation>
    <scope>NUCLEOTIDE SEQUENCE [LARGE SCALE GENOMIC DNA]</scope>
    <source>
        <strain evidence="10 11">CGMCC 1.10836</strain>
    </source>
</reference>
<feature type="binding site" description="in other chain" evidence="8">
    <location>
        <begin position="237"/>
        <end position="240"/>
    </location>
    <ligand>
        <name>pyridoxal 5'-phosphate</name>
        <dbReference type="ChEBI" id="CHEBI:597326"/>
        <note>ligand shared between dimeric partners</note>
    </ligand>
</feature>
<protein>
    <recommendedName>
        <fullName evidence="8">2-amino-3-ketobutyrate coenzyme A ligase</fullName>
        <shortName evidence="8">AKB ligase</shortName>
        <ecNumber evidence="8">2.3.1.29</ecNumber>
    </recommendedName>
    <alternativeName>
        <fullName evidence="8">Glycine acetyltransferase</fullName>
    </alternativeName>
</protein>
<dbReference type="AlphaFoldDB" id="A0A1H8DKI9"/>
<feature type="domain" description="Aminotransferase class I/classII large" evidence="9">
    <location>
        <begin position="42"/>
        <end position="382"/>
    </location>
</feature>
<dbReference type="Gene3D" id="3.90.1150.10">
    <property type="entry name" value="Aspartate Aminotransferase, domain 1"/>
    <property type="match status" value="1"/>
</dbReference>
<dbReference type="GO" id="GO:0003870">
    <property type="term" value="F:5-aminolevulinate synthase activity"/>
    <property type="evidence" value="ECO:0007669"/>
    <property type="project" value="UniProtKB-EC"/>
</dbReference>
<dbReference type="STRING" id="1077947.SAMN05216227_100718"/>
<dbReference type="OrthoDB" id="9807157at2"/>
<keyword evidence="10" id="KW-0436">Ligase</keyword>
<dbReference type="RefSeq" id="WP_050519023.1">
    <property type="nucleotide sequence ID" value="NZ_FOCO01000007.1"/>
</dbReference>
<dbReference type="EC" id="2.3.1.29" evidence="8"/>
<dbReference type="InterPro" id="IPR050087">
    <property type="entry name" value="AON_synthase_class-II"/>
</dbReference>
<comment type="similarity">
    <text evidence="2 8">Belongs to the class-II pyridoxal-phosphate-dependent aminotransferase family.</text>
</comment>
<evidence type="ECO:0000256" key="5">
    <source>
        <dbReference type="ARBA" id="ARBA00023133"/>
    </source>
</evidence>
<dbReference type="InterPro" id="IPR015424">
    <property type="entry name" value="PyrdxlP-dep_Trfase"/>
</dbReference>
<dbReference type="GO" id="GO:0008890">
    <property type="term" value="F:glycine C-acetyltransferase activity"/>
    <property type="evidence" value="ECO:0007669"/>
    <property type="project" value="UniProtKB-UniRule"/>
</dbReference>
<evidence type="ECO:0000256" key="7">
    <source>
        <dbReference type="ARBA" id="ARBA00047654"/>
    </source>
</evidence>
<proteinExistence type="inferred from homology"/>
<feature type="binding site" description="in other chain" evidence="8">
    <location>
        <position position="183"/>
    </location>
    <ligand>
        <name>pyridoxal 5'-phosphate</name>
        <dbReference type="ChEBI" id="CHEBI:597326"/>
        <note>ligand shared between dimeric partners</note>
    </ligand>
</feature>
<dbReference type="UniPathway" id="UPA00046">
    <property type="reaction ID" value="UER00506"/>
</dbReference>
<dbReference type="PANTHER" id="PTHR13693:SF102">
    <property type="entry name" value="2-AMINO-3-KETOBUTYRATE COENZYME A LIGASE, MITOCHONDRIAL"/>
    <property type="match status" value="1"/>
</dbReference>
<evidence type="ECO:0000256" key="8">
    <source>
        <dbReference type="HAMAP-Rule" id="MF_00985"/>
    </source>
</evidence>
<dbReference type="GO" id="GO:0005829">
    <property type="term" value="C:cytosol"/>
    <property type="evidence" value="ECO:0007669"/>
    <property type="project" value="TreeGrafter"/>
</dbReference>
<keyword evidence="4 8" id="KW-0663">Pyridoxal phosphate</keyword>
<comment type="cofactor">
    <cofactor evidence="8">
        <name>pyridoxal 5'-phosphate</name>
        <dbReference type="ChEBI" id="CHEBI:597326"/>
    </cofactor>
    <text evidence="8">Binds 1 pyridoxal phosphate per subunit.</text>
</comment>
<comment type="caution">
    <text evidence="8">Lacks conserved residue(s) required for the propagation of feature annotation.</text>
</comment>
<evidence type="ECO:0000256" key="6">
    <source>
        <dbReference type="ARBA" id="ARBA00023315"/>
    </source>
</evidence>
<dbReference type="InterPro" id="IPR011282">
    <property type="entry name" value="2am3keto_CoA_ligase"/>
</dbReference>
<name>A0A1H8DKI9_9RHOB</name>
<feature type="modified residue" description="N6-(pyridoxal phosphate)lysine" evidence="8">
    <location>
        <position position="240"/>
    </location>
</feature>
<comment type="pathway">
    <text evidence="8">Amino-acid degradation; L-threonine degradation via oxydo-reductase pathway; glycine from L-threonine: step 2/2.</text>
</comment>
<evidence type="ECO:0000256" key="2">
    <source>
        <dbReference type="ARBA" id="ARBA00008392"/>
    </source>
</evidence>
<comment type="subunit">
    <text evidence="8">Homodimer.</text>
</comment>
<comment type="catalytic activity">
    <reaction evidence="8">
        <text>glycine + acetyl-CoA = (2S)-2-amino-3-oxobutanoate + CoA</text>
        <dbReference type="Rhea" id="RHEA:20736"/>
        <dbReference type="ChEBI" id="CHEBI:57287"/>
        <dbReference type="ChEBI" id="CHEBI:57288"/>
        <dbReference type="ChEBI" id="CHEBI:57305"/>
        <dbReference type="ChEBI" id="CHEBI:78948"/>
        <dbReference type="EC" id="2.3.1.29"/>
    </reaction>
</comment>
<comment type="pathway">
    <text evidence="1">Porphyrin-containing compound metabolism; protoporphyrin-IX biosynthesis; 5-aminolevulinate from glycine: step 1/1.</text>
</comment>
<dbReference type="InterPro" id="IPR015421">
    <property type="entry name" value="PyrdxlP-dep_Trfase_major"/>
</dbReference>
<dbReference type="FunFam" id="3.40.640.10:FF:000006">
    <property type="entry name" value="5-aminolevulinate synthase, mitochondrial"/>
    <property type="match status" value="1"/>
</dbReference>
<dbReference type="EMBL" id="FOCO01000007">
    <property type="protein sequence ID" value="SEN07058.1"/>
    <property type="molecule type" value="Genomic_DNA"/>
</dbReference>
<evidence type="ECO:0000313" key="10">
    <source>
        <dbReference type="EMBL" id="SEN07058.1"/>
    </source>
</evidence>
<dbReference type="GO" id="GO:0016874">
    <property type="term" value="F:ligase activity"/>
    <property type="evidence" value="ECO:0007669"/>
    <property type="project" value="UniProtKB-KW"/>
</dbReference>
<dbReference type="GO" id="GO:0019518">
    <property type="term" value="P:L-threonine catabolic process to glycine"/>
    <property type="evidence" value="ECO:0007669"/>
    <property type="project" value="UniProtKB-UniRule"/>
</dbReference>
<dbReference type="NCBIfam" id="TIGR01822">
    <property type="entry name" value="2am3keto_CoA"/>
    <property type="match status" value="1"/>
</dbReference>
<evidence type="ECO:0000259" key="9">
    <source>
        <dbReference type="Pfam" id="PF00155"/>
    </source>
</evidence>